<name>A0AAV1HE33_XYRNO</name>
<keyword evidence="2" id="KW-0106">Calcium</keyword>
<dbReference type="InterPro" id="IPR013787">
    <property type="entry name" value="S100_Ca-bd_sub"/>
</dbReference>
<protein>
    <submittedName>
        <fullName evidence="4">Ictacalcin-like</fullName>
    </submittedName>
</protein>
<dbReference type="AlphaFoldDB" id="A0AAV1HE33"/>
<evidence type="ECO:0000256" key="2">
    <source>
        <dbReference type="ARBA" id="ARBA00022837"/>
    </source>
</evidence>
<dbReference type="SUPFAM" id="SSF47473">
    <property type="entry name" value="EF-hand"/>
    <property type="match status" value="1"/>
</dbReference>
<evidence type="ECO:0000313" key="4">
    <source>
        <dbReference type="EMBL" id="CAJ1083311.1"/>
    </source>
</evidence>
<dbReference type="SMART" id="SM01394">
    <property type="entry name" value="S_100"/>
    <property type="match status" value="1"/>
</dbReference>
<dbReference type="CDD" id="cd00213">
    <property type="entry name" value="S-100"/>
    <property type="match status" value="1"/>
</dbReference>
<evidence type="ECO:0000313" key="5">
    <source>
        <dbReference type="Proteomes" id="UP001178508"/>
    </source>
</evidence>
<dbReference type="GO" id="GO:0046914">
    <property type="term" value="F:transition metal ion binding"/>
    <property type="evidence" value="ECO:0007669"/>
    <property type="project" value="InterPro"/>
</dbReference>
<dbReference type="Proteomes" id="UP001178508">
    <property type="component" value="Chromosome 21"/>
</dbReference>
<dbReference type="EMBL" id="OY660884">
    <property type="protein sequence ID" value="CAJ1083311.1"/>
    <property type="molecule type" value="Genomic_DNA"/>
</dbReference>
<keyword evidence="1" id="KW-0479">Metal-binding</keyword>
<dbReference type="InterPro" id="IPR002048">
    <property type="entry name" value="EF_hand_dom"/>
</dbReference>
<reference evidence="4" key="1">
    <citation type="submission" date="2023-08" db="EMBL/GenBank/DDBJ databases">
        <authorList>
            <person name="Alioto T."/>
            <person name="Alioto T."/>
            <person name="Gomez Garrido J."/>
        </authorList>
    </citation>
    <scope>NUCLEOTIDE SEQUENCE</scope>
</reference>
<dbReference type="Gene3D" id="1.10.238.10">
    <property type="entry name" value="EF-hand"/>
    <property type="match status" value="1"/>
</dbReference>
<organism evidence="4 5">
    <name type="scientific">Xyrichtys novacula</name>
    <name type="common">Pearly razorfish</name>
    <name type="synonym">Hemipteronotus novacula</name>
    <dbReference type="NCBI Taxonomy" id="13765"/>
    <lineage>
        <taxon>Eukaryota</taxon>
        <taxon>Metazoa</taxon>
        <taxon>Chordata</taxon>
        <taxon>Craniata</taxon>
        <taxon>Vertebrata</taxon>
        <taxon>Euteleostomi</taxon>
        <taxon>Actinopterygii</taxon>
        <taxon>Neopterygii</taxon>
        <taxon>Teleostei</taxon>
        <taxon>Neoteleostei</taxon>
        <taxon>Acanthomorphata</taxon>
        <taxon>Eupercaria</taxon>
        <taxon>Labriformes</taxon>
        <taxon>Labridae</taxon>
        <taxon>Xyrichtys</taxon>
    </lineage>
</organism>
<proteinExistence type="predicted"/>
<dbReference type="InterPro" id="IPR018247">
    <property type="entry name" value="EF_Hand_1_Ca_BS"/>
</dbReference>
<keyword evidence="5" id="KW-1185">Reference proteome</keyword>
<evidence type="ECO:0000259" key="3">
    <source>
        <dbReference type="PROSITE" id="PS50222"/>
    </source>
</evidence>
<sequence>MKKVYYTHAPESAVIMTDLNAAMYLIISTFQKYAEKDGDKHTLSKSGLKELLENELGDFLDDASDKAEAENIFKDLDENKDNSVDFLEFGRYLILYTSLFHQVAVLVEAI</sequence>
<dbReference type="PANTHER" id="PTHR11639">
    <property type="entry name" value="S100 CALCIUM-BINDING PROTEIN"/>
    <property type="match status" value="1"/>
</dbReference>
<dbReference type="PROSITE" id="PS50222">
    <property type="entry name" value="EF_HAND_2"/>
    <property type="match status" value="1"/>
</dbReference>
<dbReference type="GO" id="GO:0005737">
    <property type="term" value="C:cytoplasm"/>
    <property type="evidence" value="ECO:0007669"/>
    <property type="project" value="TreeGrafter"/>
</dbReference>
<dbReference type="InterPro" id="IPR011992">
    <property type="entry name" value="EF-hand-dom_pair"/>
</dbReference>
<gene>
    <name evidence="4" type="ORF">XNOV1_A030810</name>
</gene>
<dbReference type="InterPro" id="IPR034325">
    <property type="entry name" value="S-100_dom"/>
</dbReference>
<dbReference type="PROSITE" id="PS00018">
    <property type="entry name" value="EF_HAND_1"/>
    <property type="match status" value="1"/>
</dbReference>
<evidence type="ECO:0000256" key="1">
    <source>
        <dbReference type="ARBA" id="ARBA00022723"/>
    </source>
</evidence>
<accession>A0AAV1HE33</accession>
<dbReference type="PANTHER" id="PTHR11639:SF119">
    <property type="entry name" value="PROTEIN S100"/>
    <property type="match status" value="1"/>
</dbReference>
<dbReference type="GO" id="GO:0005509">
    <property type="term" value="F:calcium ion binding"/>
    <property type="evidence" value="ECO:0007669"/>
    <property type="project" value="InterPro"/>
</dbReference>
<dbReference type="GO" id="GO:0048306">
    <property type="term" value="F:calcium-dependent protein binding"/>
    <property type="evidence" value="ECO:0007669"/>
    <property type="project" value="TreeGrafter"/>
</dbReference>
<feature type="domain" description="EF-hand" evidence="3">
    <location>
        <begin position="64"/>
        <end position="99"/>
    </location>
</feature>
<dbReference type="Pfam" id="PF01023">
    <property type="entry name" value="S_100"/>
    <property type="match status" value="1"/>
</dbReference>